<comment type="similarity">
    <text evidence="7">Belongs to the binding-protein-dependent transport system permease family.</text>
</comment>
<keyword evidence="6 7" id="KW-0472">Membrane</keyword>
<keyword evidence="3" id="KW-1003">Cell membrane</keyword>
<protein>
    <submittedName>
        <fullName evidence="9">ABC transporter permease</fullName>
    </submittedName>
</protein>
<gene>
    <name evidence="9" type="ORF">NE686_05605</name>
</gene>
<feature type="transmembrane region" description="Helical" evidence="7">
    <location>
        <begin position="12"/>
        <end position="31"/>
    </location>
</feature>
<keyword evidence="4 7" id="KW-0812">Transmembrane</keyword>
<comment type="subcellular location">
    <subcellularLocation>
        <location evidence="1 7">Cell membrane</location>
        <topology evidence="1 7">Multi-pass membrane protein</topology>
    </subcellularLocation>
</comment>
<dbReference type="PANTHER" id="PTHR43163:SF6">
    <property type="entry name" value="DIPEPTIDE TRANSPORT SYSTEM PERMEASE PROTEIN DPPB-RELATED"/>
    <property type="match status" value="1"/>
</dbReference>
<sequence>MKKDSTQHILEKIVEIILTLFIVTILSFLLMRLSPVDPATAYVKRNTPIVTEEQIQEARIELGLDKPLISQYFIWTKNALHLDFGISLKNGQPVVKEIQKVLPVTLTVVLLSACIMSIGILILGSIYYFLRNSIANYFLIFICIAGISVPPFYLASVYIDIFAVRLGIMSVVGNIGLMKYLPASLCLSIVGIALYSQLLGKSIEWEMNEDYAFYARCRGLKESRILIFHALPYAVGALLPSFLQMLGLFMAGAAVVESVFSLPGLGHLIIDSVIHRDSPMIHAGVLVLALSVVLFNVMADALQGCLRKHRKAMEVDAA</sequence>
<dbReference type="CDD" id="cd06261">
    <property type="entry name" value="TM_PBP2"/>
    <property type="match status" value="1"/>
</dbReference>
<evidence type="ECO:0000256" key="2">
    <source>
        <dbReference type="ARBA" id="ARBA00022448"/>
    </source>
</evidence>
<feature type="transmembrane region" description="Helical" evidence="7">
    <location>
        <begin position="230"/>
        <end position="260"/>
    </location>
</feature>
<feature type="transmembrane region" description="Helical" evidence="7">
    <location>
        <begin position="104"/>
        <end position="130"/>
    </location>
</feature>
<accession>A0ABT1S877</accession>
<feature type="transmembrane region" description="Helical" evidence="7">
    <location>
        <begin position="179"/>
        <end position="198"/>
    </location>
</feature>
<dbReference type="RefSeq" id="WP_216555212.1">
    <property type="nucleotide sequence ID" value="NZ_JAHLOH010000015.1"/>
</dbReference>
<keyword evidence="2 7" id="KW-0813">Transport</keyword>
<dbReference type="Pfam" id="PF00528">
    <property type="entry name" value="BPD_transp_1"/>
    <property type="match status" value="1"/>
</dbReference>
<reference evidence="9 10" key="1">
    <citation type="submission" date="2022-06" db="EMBL/GenBank/DDBJ databases">
        <title>Isolation of gut microbiota from human fecal samples.</title>
        <authorList>
            <person name="Pamer E.G."/>
            <person name="Barat B."/>
            <person name="Waligurski E."/>
            <person name="Medina S."/>
            <person name="Paddock L."/>
            <person name="Mostad J."/>
        </authorList>
    </citation>
    <scope>NUCLEOTIDE SEQUENCE [LARGE SCALE GENOMIC DNA]</scope>
    <source>
        <strain evidence="9 10">DFI.7.95</strain>
    </source>
</reference>
<evidence type="ECO:0000256" key="3">
    <source>
        <dbReference type="ARBA" id="ARBA00022475"/>
    </source>
</evidence>
<comment type="caution">
    <text evidence="9">The sequence shown here is derived from an EMBL/GenBank/DDBJ whole genome shotgun (WGS) entry which is preliminary data.</text>
</comment>
<dbReference type="PROSITE" id="PS50928">
    <property type="entry name" value="ABC_TM1"/>
    <property type="match status" value="1"/>
</dbReference>
<keyword evidence="10" id="KW-1185">Reference proteome</keyword>
<keyword evidence="5 7" id="KW-1133">Transmembrane helix</keyword>
<evidence type="ECO:0000256" key="6">
    <source>
        <dbReference type="ARBA" id="ARBA00023136"/>
    </source>
</evidence>
<evidence type="ECO:0000313" key="10">
    <source>
        <dbReference type="Proteomes" id="UP001524478"/>
    </source>
</evidence>
<feature type="transmembrane region" description="Helical" evidence="7">
    <location>
        <begin position="137"/>
        <end position="159"/>
    </location>
</feature>
<dbReference type="Proteomes" id="UP001524478">
    <property type="component" value="Unassembled WGS sequence"/>
</dbReference>
<dbReference type="InterPro" id="IPR000515">
    <property type="entry name" value="MetI-like"/>
</dbReference>
<dbReference type="Pfam" id="PF19300">
    <property type="entry name" value="BPD_transp_1_N"/>
    <property type="match status" value="1"/>
</dbReference>
<organism evidence="9 10">
    <name type="scientific">Tissierella carlieri</name>
    <dbReference type="NCBI Taxonomy" id="689904"/>
    <lineage>
        <taxon>Bacteria</taxon>
        <taxon>Bacillati</taxon>
        <taxon>Bacillota</taxon>
        <taxon>Tissierellia</taxon>
        <taxon>Tissierellales</taxon>
        <taxon>Tissierellaceae</taxon>
        <taxon>Tissierella</taxon>
    </lineage>
</organism>
<name>A0ABT1S877_9FIRM</name>
<proteinExistence type="inferred from homology"/>
<evidence type="ECO:0000256" key="1">
    <source>
        <dbReference type="ARBA" id="ARBA00004651"/>
    </source>
</evidence>
<evidence type="ECO:0000313" key="9">
    <source>
        <dbReference type="EMBL" id="MCQ4922552.1"/>
    </source>
</evidence>
<dbReference type="PANTHER" id="PTHR43163">
    <property type="entry name" value="DIPEPTIDE TRANSPORT SYSTEM PERMEASE PROTEIN DPPB-RELATED"/>
    <property type="match status" value="1"/>
</dbReference>
<dbReference type="InterPro" id="IPR045621">
    <property type="entry name" value="BPD_transp_1_N"/>
</dbReference>
<evidence type="ECO:0000256" key="7">
    <source>
        <dbReference type="RuleBase" id="RU363032"/>
    </source>
</evidence>
<evidence type="ECO:0000259" key="8">
    <source>
        <dbReference type="PROSITE" id="PS50928"/>
    </source>
</evidence>
<feature type="domain" description="ABC transmembrane type-1" evidence="8">
    <location>
        <begin position="102"/>
        <end position="299"/>
    </location>
</feature>
<evidence type="ECO:0000256" key="4">
    <source>
        <dbReference type="ARBA" id="ARBA00022692"/>
    </source>
</evidence>
<evidence type="ECO:0000256" key="5">
    <source>
        <dbReference type="ARBA" id="ARBA00022989"/>
    </source>
</evidence>
<dbReference type="EMBL" id="JANGAC010000003">
    <property type="protein sequence ID" value="MCQ4922552.1"/>
    <property type="molecule type" value="Genomic_DNA"/>
</dbReference>
<feature type="transmembrane region" description="Helical" evidence="7">
    <location>
        <begin position="280"/>
        <end position="302"/>
    </location>
</feature>